<dbReference type="SUPFAM" id="SSF55194">
    <property type="entry name" value="Ribosome recycling factor, RRF"/>
    <property type="match status" value="1"/>
</dbReference>
<keyword evidence="3" id="KW-0648">Protein biosynthesis</keyword>
<dbReference type="PANTHER" id="PTHR20982">
    <property type="entry name" value="RIBOSOME RECYCLING FACTOR"/>
    <property type="match status" value="1"/>
</dbReference>
<dbReference type="InterPro" id="IPR036191">
    <property type="entry name" value="RRF_sf"/>
</dbReference>
<evidence type="ECO:0000259" key="5">
    <source>
        <dbReference type="Pfam" id="PF01765"/>
    </source>
</evidence>
<dbReference type="Proteomes" id="UP000827892">
    <property type="component" value="Chromosome I"/>
</dbReference>
<sequence>MMTEGVQPTGEIAVRRVEPLAIEISGEPRVDSVDAFCDSHPKRSHVELQHFEAPLILNITTFSEDSFSAVEYAEAFDIAVKNDQLVMPTGIGRESIRRYVSAASSTRRELDDESTVALLRRSRQFLSSQNSFSSSAVTFAKKKVDNKKKTPPAVFSNLDDNSIVQNALKEIQRVEALLVEELSRHFSLKVDIRQYEDVMVKLDNGKEKPLSLVARVTLKSPLIVMLNFQDNPSAIKAAKLAIQKSTLNVTPQQEGAVLYVNVPPTSKERREKMATDAKGRILNEYKKAINEIYSTCDKKSSAEFSSRPDEAKKTREALLNMKHAAEQRGSLLIEERRKQLLKQVV</sequence>
<dbReference type="EMBL" id="CP090891">
    <property type="protein sequence ID" value="ULU11792.1"/>
    <property type="molecule type" value="Genomic_DNA"/>
</dbReference>
<evidence type="ECO:0000313" key="7">
    <source>
        <dbReference type="Proteomes" id="UP000827892"/>
    </source>
</evidence>
<evidence type="ECO:0000256" key="2">
    <source>
        <dbReference type="ARBA" id="ARBA00020581"/>
    </source>
</evidence>
<gene>
    <name evidence="6" type="ORF">L3Y34_015291</name>
</gene>
<evidence type="ECO:0000256" key="1">
    <source>
        <dbReference type="ARBA" id="ARBA00005912"/>
    </source>
</evidence>
<name>A0AAE9IYT6_CAEBR</name>
<dbReference type="GO" id="GO:0006412">
    <property type="term" value="P:translation"/>
    <property type="evidence" value="ECO:0007669"/>
    <property type="project" value="UniProtKB-KW"/>
</dbReference>
<reference evidence="6 7" key="1">
    <citation type="submission" date="2022-05" db="EMBL/GenBank/DDBJ databases">
        <title>Chromosome-level reference genomes for two strains of Caenorhabditis briggsae: an improved platform for comparative genomics.</title>
        <authorList>
            <person name="Stevens L."/>
            <person name="Andersen E.C."/>
        </authorList>
    </citation>
    <scope>NUCLEOTIDE SEQUENCE [LARGE SCALE GENOMIC DNA]</scope>
    <source>
        <strain evidence="6">QX1410_ONT</strain>
        <tissue evidence="6">Whole-organism</tissue>
    </source>
</reference>
<organism evidence="6 7">
    <name type="scientific">Caenorhabditis briggsae</name>
    <dbReference type="NCBI Taxonomy" id="6238"/>
    <lineage>
        <taxon>Eukaryota</taxon>
        <taxon>Metazoa</taxon>
        <taxon>Ecdysozoa</taxon>
        <taxon>Nematoda</taxon>
        <taxon>Chromadorea</taxon>
        <taxon>Rhabditida</taxon>
        <taxon>Rhabditina</taxon>
        <taxon>Rhabditomorpha</taxon>
        <taxon>Rhabditoidea</taxon>
        <taxon>Rhabditidae</taxon>
        <taxon>Peloderinae</taxon>
        <taxon>Caenorhabditis</taxon>
    </lineage>
</organism>
<evidence type="ECO:0000256" key="3">
    <source>
        <dbReference type="ARBA" id="ARBA00022917"/>
    </source>
</evidence>
<protein>
    <recommendedName>
        <fullName evidence="2">Ribosome-recycling factor, mitochondrial</fullName>
    </recommendedName>
    <alternativeName>
        <fullName evidence="4">Ribosome-releasing factor, mitochondrial</fullName>
    </alternativeName>
</protein>
<proteinExistence type="inferred from homology"/>
<evidence type="ECO:0000313" key="6">
    <source>
        <dbReference type="EMBL" id="ULU11792.1"/>
    </source>
</evidence>
<evidence type="ECO:0000256" key="4">
    <source>
        <dbReference type="ARBA" id="ARBA00033107"/>
    </source>
</evidence>
<dbReference type="FunFam" id="3.30.1360.40:FF:000001">
    <property type="entry name" value="Ribosome-recycling factor"/>
    <property type="match status" value="1"/>
</dbReference>
<comment type="similarity">
    <text evidence="1">Belongs to the RRF family.</text>
</comment>
<feature type="domain" description="Ribosome recycling factor" evidence="5">
    <location>
        <begin position="180"/>
        <end position="341"/>
    </location>
</feature>
<dbReference type="Pfam" id="PF01765">
    <property type="entry name" value="RRF"/>
    <property type="match status" value="1"/>
</dbReference>
<dbReference type="AlphaFoldDB" id="A0AAE9IYT6"/>
<dbReference type="InterPro" id="IPR002661">
    <property type="entry name" value="Ribosome_recyc_fac"/>
</dbReference>
<dbReference type="Gene3D" id="1.10.132.20">
    <property type="entry name" value="Ribosome-recycling factor"/>
    <property type="match status" value="1"/>
</dbReference>
<dbReference type="InterPro" id="IPR023584">
    <property type="entry name" value="Ribosome_recyc_fac_dom"/>
</dbReference>
<accession>A0AAE9IYT6</accession>
<dbReference type="Gene3D" id="3.30.1360.40">
    <property type="match status" value="1"/>
</dbReference>
<dbReference type="PANTHER" id="PTHR20982:SF3">
    <property type="entry name" value="MITOCHONDRIAL RIBOSOME RECYCLING FACTOR PSEUDO 1"/>
    <property type="match status" value="1"/>
</dbReference>